<feature type="domain" description="Transglycosylase SLT" evidence="2">
    <location>
        <begin position="37"/>
        <end position="155"/>
    </location>
</feature>
<evidence type="ECO:0000259" key="2">
    <source>
        <dbReference type="Pfam" id="PF01464"/>
    </source>
</evidence>
<protein>
    <submittedName>
        <fullName evidence="3">Lytic transglycosylase domain-containing protein</fullName>
    </submittedName>
</protein>
<keyword evidence="1" id="KW-0732">Signal</keyword>
<proteinExistence type="predicted"/>
<dbReference type="EMBL" id="JAKNCT010000001">
    <property type="protein sequence ID" value="MCG5030081.1"/>
    <property type="molecule type" value="Genomic_DNA"/>
</dbReference>
<evidence type="ECO:0000313" key="4">
    <source>
        <dbReference type="Proteomes" id="UP001297600"/>
    </source>
</evidence>
<organism evidence="3 4">
    <name type="scientific">Mesosutterella porci</name>
    <dbReference type="NCBI Taxonomy" id="2915351"/>
    <lineage>
        <taxon>Bacteria</taxon>
        <taxon>Pseudomonadati</taxon>
        <taxon>Pseudomonadota</taxon>
        <taxon>Betaproteobacteria</taxon>
        <taxon>Burkholderiales</taxon>
        <taxon>Sutterellaceae</taxon>
        <taxon>Mesosutterella</taxon>
    </lineage>
</organism>
<evidence type="ECO:0000256" key="1">
    <source>
        <dbReference type="SAM" id="SignalP"/>
    </source>
</evidence>
<accession>A0ABS9MN94</accession>
<dbReference type="SUPFAM" id="SSF53955">
    <property type="entry name" value="Lysozyme-like"/>
    <property type="match status" value="1"/>
</dbReference>
<dbReference type="CDD" id="cd16892">
    <property type="entry name" value="LT_VirB1-like"/>
    <property type="match status" value="1"/>
</dbReference>
<name>A0ABS9MN94_9BURK</name>
<evidence type="ECO:0000313" key="3">
    <source>
        <dbReference type="EMBL" id="MCG5030081.1"/>
    </source>
</evidence>
<dbReference type="Pfam" id="PF01464">
    <property type="entry name" value="SLT"/>
    <property type="match status" value="1"/>
</dbReference>
<dbReference type="Gene3D" id="1.10.530.10">
    <property type="match status" value="1"/>
</dbReference>
<dbReference type="InterPro" id="IPR008258">
    <property type="entry name" value="Transglycosylase_SLT_dom_1"/>
</dbReference>
<feature type="chain" id="PRO_5045838341" evidence="1">
    <location>
        <begin position="21"/>
        <end position="200"/>
    </location>
</feature>
<dbReference type="RefSeq" id="WP_237977736.1">
    <property type="nucleotide sequence ID" value="NZ_JAKNCT010000001.1"/>
</dbReference>
<gene>
    <name evidence="3" type="ORF">MAF45_01250</name>
</gene>
<reference evidence="3 4" key="1">
    <citation type="submission" date="2022-02" db="EMBL/GenBank/DDBJ databases">
        <title>Mesosutterella porci, a novel member of the family Sutterellaceae from pig feces.</title>
        <authorList>
            <person name="Wylensek D."/>
            <person name="Clavel T."/>
        </authorList>
    </citation>
    <scope>NUCLEOTIDE SEQUENCE [LARGE SCALE GENOMIC DNA]</scope>
    <source>
        <strain evidence="4">oilRF-744-wt-GAM-9</strain>
    </source>
</reference>
<sequence length="200" mass="20799">MKLFAPAVACALLFAAPAPAAPRLQGPELSRLIRSCAPGAALDTMAALVRVESGGRPFAVGVRGAPVPQPENLGEALAAASRLAREGRVFALGIAQINVRNLKRLGLDFEAAFDPCRNLEAGARILSECFARSKAPTQARRLSEAFSCYYSGDLKRGIALGYSERVARAAGVVPGAAWKPAPAVPQDPPGGVLRAAAPLF</sequence>
<keyword evidence="4" id="KW-1185">Reference proteome</keyword>
<dbReference type="Proteomes" id="UP001297600">
    <property type="component" value="Unassembled WGS sequence"/>
</dbReference>
<dbReference type="InterPro" id="IPR023346">
    <property type="entry name" value="Lysozyme-like_dom_sf"/>
</dbReference>
<comment type="caution">
    <text evidence="3">The sequence shown here is derived from an EMBL/GenBank/DDBJ whole genome shotgun (WGS) entry which is preliminary data.</text>
</comment>
<feature type="signal peptide" evidence="1">
    <location>
        <begin position="1"/>
        <end position="20"/>
    </location>
</feature>